<keyword evidence="3 5" id="KW-0863">Zinc-finger</keyword>
<evidence type="ECO:0000313" key="9">
    <source>
        <dbReference type="Proteomes" id="UP000625711"/>
    </source>
</evidence>
<dbReference type="InterPro" id="IPR050688">
    <property type="entry name" value="Zinc_finger/UBP_domain"/>
</dbReference>
<dbReference type="InterPro" id="IPR012934">
    <property type="entry name" value="Znf_AD"/>
</dbReference>
<dbReference type="SUPFAM" id="SSF57667">
    <property type="entry name" value="beta-beta-alpha zinc fingers"/>
    <property type="match status" value="1"/>
</dbReference>
<dbReference type="PANTHER" id="PTHR24403:SF67">
    <property type="entry name" value="FI01116P-RELATED"/>
    <property type="match status" value="1"/>
</dbReference>
<gene>
    <name evidence="8" type="ORF">GWI33_021718</name>
</gene>
<protein>
    <recommendedName>
        <fullName evidence="7">C2H2-type domain-containing protein</fullName>
    </recommendedName>
</protein>
<dbReference type="PROSITE" id="PS00028">
    <property type="entry name" value="ZINC_FINGER_C2H2_1"/>
    <property type="match status" value="2"/>
</dbReference>
<dbReference type="EMBL" id="JAACXV010000071">
    <property type="protein sequence ID" value="KAF7284705.1"/>
    <property type="molecule type" value="Genomic_DNA"/>
</dbReference>
<dbReference type="InterPro" id="IPR013087">
    <property type="entry name" value="Znf_C2H2_type"/>
</dbReference>
<dbReference type="Gene3D" id="3.30.160.60">
    <property type="entry name" value="Classic Zinc Finger"/>
    <property type="match status" value="2"/>
</dbReference>
<dbReference type="Pfam" id="PF00096">
    <property type="entry name" value="zf-C2H2"/>
    <property type="match status" value="1"/>
</dbReference>
<evidence type="ECO:0000256" key="4">
    <source>
        <dbReference type="ARBA" id="ARBA00022833"/>
    </source>
</evidence>
<sequence length="535" mass="60934">MSVQMTISDQKIVCRTCLKLLENTGYTYLDDENGYITNVGNIREMLQFCIPELDLHVSADPIICYQCLPTLVQVYNFKIKCVNGESMIRSYLTRNKLQEDSRVNLNCVVMEELIQNQKAQLENRIKHFMVQESPSNNVSKDDFVETVLLNDKPSIENTILDNDQSNENISDMIFNSNVKEEIGYSVHDQIKIESDMSVLSDSGTIIKKETLEEPQAEINNSINKPEGRHRNIVVRKDLFDTSKSKKKKTNKINNTVVTKNGRIIIKIDRRRLQSFNDSSLDKESDNPSSDSSSQETDINKTSLESNEQTSSDAEFSQNNVDESIGVLEKDESSDKYCCKKCGFNTDDMIKITSKVELLGKHMSMVHPSDMANQRSYSITHNFACTLCPFSVKNVELLRSHHLSAHKNKNLNNDSANGPIILNAAFRDKSTLPTNEPKILRRAEYVCDVCNYSTKDKSNLRKHLFTHGTKPLKCDFCSYKCVSPYQLRRHIKQKHASICNLKTRSAPYPLPNYGDADQYKITLDTLRSELDGESLL</sequence>
<dbReference type="GO" id="GO:0005634">
    <property type="term" value="C:nucleus"/>
    <property type="evidence" value="ECO:0007669"/>
    <property type="project" value="InterPro"/>
</dbReference>
<dbReference type="SUPFAM" id="SSF57716">
    <property type="entry name" value="Glucocorticoid receptor-like (DNA-binding domain)"/>
    <property type="match status" value="1"/>
</dbReference>
<name>A0A834IQZ5_RHYFE</name>
<dbReference type="GO" id="GO:0010468">
    <property type="term" value="P:regulation of gene expression"/>
    <property type="evidence" value="ECO:0007669"/>
    <property type="project" value="TreeGrafter"/>
</dbReference>
<dbReference type="Proteomes" id="UP000625711">
    <property type="component" value="Unassembled WGS sequence"/>
</dbReference>
<keyword evidence="2" id="KW-0677">Repeat</keyword>
<comment type="caution">
    <text evidence="8">The sequence shown here is derived from an EMBL/GenBank/DDBJ whole genome shotgun (WGS) entry which is preliminary data.</text>
</comment>
<proteinExistence type="predicted"/>
<accession>A0A834IQZ5</accession>
<organism evidence="8 9">
    <name type="scientific">Rhynchophorus ferrugineus</name>
    <name type="common">Red palm weevil</name>
    <name type="synonym">Curculio ferrugineus</name>
    <dbReference type="NCBI Taxonomy" id="354439"/>
    <lineage>
        <taxon>Eukaryota</taxon>
        <taxon>Metazoa</taxon>
        <taxon>Ecdysozoa</taxon>
        <taxon>Arthropoda</taxon>
        <taxon>Hexapoda</taxon>
        <taxon>Insecta</taxon>
        <taxon>Pterygota</taxon>
        <taxon>Neoptera</taxon>
        <taxon>Endopterygota</taxon>
        <taxon>Coleoptera</taxon>
        <taxon>Polyphaga</taxon>
        <taxon>Cucujiformia</taxon>
        <taxon>Curculionidae</taxon>
        <taxon>Dryophthorinae</taxon>
        <taxon>Rhynchophorus</taxon>
    </lineage>
</organism>
<reference evidence="8" key="1">
    <citation type="submission" date="2020-08" db="EMBL/GenBank/DDBJ databases">
        <title>Genome sequencing and assembly of the red palm weevil Rhynchophorus ferrugineus.</title>
        <authorList>
            <person name="Dias G.B."/>
            <person name="Bergman C.M."/>
            <person name="Manee M."/>
        </authorList>
    </citation>
    <scope>NUCLEOTIDE SEQUENCE</scope>
    <source>
        <strain evidence="8">AA-2017</strain>
        <tissue evidence="8">Whole larva</tissue>
    </source>
</reference>
<keyword evidence="4" id="KW-0862">Zinc</keyword>
<dbReference type="InterPro" id="IPR036236">
    <property type="entry name" value="Znf_C2H2_sf"/>
</dbReference>
<dbReference type="AlphaFoldDB" id="A0A834IQZ5"/>
<dbReference type="PANTHER" id="PTHR24403">
    <property type="entry name" value="ZINC FINGER PROTEIN"/>
    <property type="match status" value="1"/>
</dbReference>
<feature type="compositionally biased region" description="Polar residues" evidence="6">
    <location>
        <begin position="294"/>
        <end position="319"/>
    </location>
</feature>
<evidence type="ECO:0000259" key="7">
    <source>
        <dbReference type="PROSITE" id="PS50157"/>
    </source>
</evidence>
<evidence type="ECO:0000256" key="2">
    <source>
        <dbReference type="ARBA" id="ARBA00022737"/>
    </source>
</evidence>
<evidence type="ECO:0000256" key="6">
    <source>
        <dbReference type="SAM" id="MobiDB-lite"/>
    </source>
</evidence>
<dbReference type="SMART" id="SM00868">
    <property type="entry name" value="zf-AD"/>
    <property type="match status" value="1"/>
</dbReference>
<evidence type="ECO:0000256" key="3">
    <source>
        <dbReference type="ARBA" id="ARBA00022771"/>
    </source>
</evidence>
<feature type="region of interest" description="Disordered" evidence="6">
    <location>
        <begin position="276"/>
        <end position="319"/>
    </location>
</feature>
<keyword evidence="9" id="KW-1185">Reference proteome</keyword>
<dbReference type="GO" id="GO:0008270">
    <property type="term" value="F:zinc ion binding"/>
    <property type="evidence" value="ECO:0007669"/>
    <property type="project" value="UniProtKB-KW"/>
</dbReference>
<evidence type="ECO:0000313" key="8">
    <source>
        <dbReference type="EMBL" id="KAF7284705.1"/>
    </source>
</evidence>
<evidence type="ECO:0000256" key="1">
    <source>
        <dbReference type="ARBA" id="ARBA00022723"/>
    </source>
</evidence>
<dbReference type="OrthoDB" id="6713977at2759"/>
<feature type="domain" description="C2H2-type" evidence="7">
    <location>
        <begin position="444"/>
        <end position="466"/>
    </location>
</feature>
<evidence type="ECO:0000256" key="5">
    <source>
        <dbReference type="PROSITE-ProRule" id="PRU00042"/>
    </source>
</evidence>
<keyword evidence="1" id="KW-0479">Metal-binding</keyword>
<dbReference type="PROSITE" id="PS50157">
    <property type="entry name" value="ZINC_FINGER_C2H2_2"/>
    <property type="match status" value="1"/>
</dbReference>
<dbReference type="SMART" id="SM00355">
    <property type="entry name" value="ZnF_C2H2"/>
    <property type="match status" value="4"/>
</dbReference>